<dbReference type="Gene3D" id="2.180.10.10">
    <property type="entry name" value="RHS repeat-associated core"/>
    <property type="match status" value="2"/>
</dbReference>
<dbReference type="Pfam" id="PF07591">
    <property type="entry name" value="PT-HINT"/>
    <property type="match status" value="1"/>
</dbReference>
<reference evidence="3 4" key="1">
    <citation type="submission" date="2017-06" db="EMBL/GenBank/DDBJ databases">
        <authorList>
            <person name="Kim H.J."/>
            <person name="Triplett B.A."/>
        </authorList>
    </citation>
    <scope>NUCLEOTIDE SEQUENCE [LARGE SCALE GENOMIC DNA]</scope>
    <source>
        <strain evidence="3 4">DSM 43151</strain>
    </source>
</reference>
<evidence type="ECO:0000313" key="3">
    <source>
        <dbReference type="EMBL" id="SNR28214.1"/>
    </source>
</evidence>
<dbReference type="InterPro" id="IPR036844">
    <property type="entry name" value="Hint_dom_sf"/>
</dbReference>
<feature type="region of interest" description="Disordered" evidence="1">
    <location>
        <begin position="1594"/>
        <end position="1614"/>
    </location>
</feature>
<dbReference type="NCBIfam" id="TIGR01643">
    <property type="entry name" value="YD_repeat_2x"/>
    <property type="match status" value="3"/>
</dbReference>
<dbReference type="Pfam" id="PF05593">
    <property type="entry name" value="RHS_repeat"/>
    <property type="match status" value="1"/>
</dbReference>
<dbReference type="GO" id="GO:0016539">
    <property type="term" value="P:intein-mediated protein splicing"/>
    <property type="evidence" value="ECO:0007669"/>
    <property type="project" value="InterPro"/>
</dbReference>
<proteinExistence type="predicted"/>
<dbReference type="InterPro" id="IPR031325">
    <property type="entry name" value="RHS_repeat"/>
</dbReference>
<dbReference type="NCBIfam" id="TIGR03696">
    <property type="entry name" value="Rhs_assc_core"/>
    <property type="match status" value="1"/>
</dbReference>
<feature type="domain" description="Hint" evidence="2">
    <location>
        <begin position="1861"/>
        <end position="1956"/>
    </location>
</feature>
<dbReference type="InterPro" id="IPR006530">
    <property type="entry name" value="YD"/>
</dbReference>
<feature type="region of interest" description="Disordered" evidence="1">
    <location>
        <begin position="2065"/>
        <end position="2109"/>
    </location>
</feature>
<dbReference type="InterPro" id="IPR022385">
    <property type="entry name" value="Rhs_assc_core"/>
</dbReference>
<evidence type="ECO:0000259" key="2">
    <source>
        <dbReference type="SMART" id="SM00306"/>
    </source>
</evidence>
<dbReference type="PANTHER" id="PTHR32305">
    <property type="match status" value="1"/>
</dbReference>
<dbReference type="Proteomes" id="UP000198415">
    <property type="component" value="Unassembled WGS sequence"/>
</dbReference>
<gene>
    <name evidence="3" type="ORF">SAMN06264365_101520</name>
</gene>
<dbReference type="InterPro" id="IPR029114">
    <property type="entry name" value="Ntox24"/>
</dbReference>
<organism evidence="3 4">
    <name type="scientific">Actinoplanes regularis</name>
    <dbReference type="NCBI Taxonomy" id="52697"/>
    <lineage>
        <taxon>Bacteria</taxon>
        <taxon>Bacillati</taxon>
        <taxon>Actinomycetota</taxon>
        <taxon>Actinomycetes</taxon>
        <taxon>Micromonosporales</taxon>
        <taxon>Micromonosporaceae</taxon>
        <taxon>Actinoplanes</taxon>
    </lineage>
</organism>
<keyword evidence="4" id="KW-1185">Reference proteome</keyword>
<evidence type="ECO:0000313" key="4">
    <source>
        <dbReference type="Proteomes" id="UP000198415"/>
    </source>
</evidence>
<dbReference type="EMBL" id="FZNR01000001">
    <property type="protein sequence ID" value="SNR28214.1"/>
    <property type="molecule type" value="Genomic_DNA"/>
</dbReference>
<name>A0A238V2C0_9ACTN</name>
<dbReference type="Pfam" id="PF15529">
    <property type="entry name" value="Ntox24"/>
    <property type="match status" value="1"/>
</dbReference>
<feature type="compositionally biased region" description="Polar residues" evidence="1">
    <location>
        <begin position="1700"/>
        <end position="1715"/>
    </location>
</feature>
<dbReference type="Gene3D" id="2.170.16.10">
    <property type="entry name" value="Hedgehog/Intein (Hint) domain"/>
    <property type="match status" value="1"/>
</dbReference>
<feature type="compositionally biased region" description="Polar residues" evidence="1">
    <location>
        <begin position="1594"/>
        <end position="1606"/>
    </location>
</feature>
<dbReference type="InterPro" id="IPR006141">
    <property type="entry name" value="Intein_N"/>
</dbReference>
<protein>
    <submittedName>
        <fullName evidence="3">Intein N-terminal splicing region/RHS repeat-associated core domain-containing protein</fullName>
    </submittedName>
</protein>
<dbReference type="CDD" id="cd00081">
    <property type="entry name" value="Hint"/>
    <property type="match status" value="1"/>
</dbReference>
<feature type="compositionally biased region" description="Basic and acidic residues" evidence="1">
    <location>
        <begin position="2080"/>
        <end position="2093"/>
    </location>
</feature>
<dbReference type="SUPFAM" id="SSF51294">
    <property type="entry name" value="Hedgehog/intein (Hint) domain"/>
    <property type="match status" value="1"/>
</dbReference>
<feature type="region of interest" description="Disordered" evidence="1">
    <location>
        <begin position="1690"/>
        <end position="1715"/>
    </location>
</feature>
<evidence type="ECO:0000256" key="1">
    <source>
        <dbReference type="SAM" id="MobiDB-lite"/>
    </source>
</evidence>
<dbReference type="PROSITE" id="PS50817">
    <property type="entry name" value="INTEIN_N_TER"/>
    <property type="match status" value="1"/>
</dbReference>
<dbReference type="SMART" id="SM00306">
    <property type="entry name" value="HintN"/>
    <property type="match status" value="1"/>
</dbReference>
<dbReference type="InterPro" id="IPR003587">
    <property type="entry name" value="Hint_dom_N"/>
</dbReference>
<accession>A0A238V2C0</accession>
<dbReference type="InterPro" id="IPR050708">
    <property type="entry name" value="T6SS_VgrG/RHS"/>
</dbReference>
<dbReference type="PANTHER" id="PTHR32305:SF17">
    <property type="entry name" value="TRNA NUCLEASE WAPA"/>
    <property type="match status" value="1"/>
</dbReference>
<sequence>MLMRLGRADGVAAAGKTKVTVDYKSFATAFGADWASRLRLVTLPACALSTPEKKECAAAPLKSENDAATQTVSAEVAVSGTSTLMAATAAASGPAGDYAATSLSASSTWSGGGNTGDFTWNYPMRIPPSLGGPAPSLGLAYSAQSVDGRHAASNNQPSWIGEGFEMSAGGYVERRYQSCQEDMNGSANNDKKTGDLCWETSNATLSLSGHSGELIYNSTQNRWHLRGDDGTRIERKTGATNGDNDGEYWVVTTVEGIQYWFGVNRLPGWSTGKPLTDSTLTAPVFGNDPGEPCHQTAFKDSDCVQAWRWNLDYVVDLSGNSMSYWYTKGTNKYGRNLDADDAASYDREAWLNRIDYGTRRISGVDSVLSTLAPMRVEFTVDDRCLSGCDTHNATRWPDVPWDQSCTGDSCKDDFSPTFWSTKRLAAVTTKVRDGSSYRDVEKWTLTHSFPDPGDGTRAGLWLSKLSHTGLVGADASVPDVEFTPVQMPNRVDTTGDFAAAMNWMRVSRIRTDSGGSVSVVYSEQDCKAGQTMPNPATNTRRCYPVRWIPDGYEEPVTDWFNKYVVTTVYENDNTGGAPPMGSPRVVYKYDYYDGAAWHYNDDDGLIQKKYKTWSDYRGYGRVGVTVGDAGDKQSYTETRYFRGMNGDRLNADGGVKPVNVDEIADEDWFAGQTRETKTFDGPGGTVVSREVSTPWASSATASRTINGDTVSARYVGVESTADYVTLDGGRGERVTKTVNTYDAYGMLVQVDDLGEDGVAGDEQCIKTDYTPRNTTSWVLNRIHREQTYTVPCAQTTGTLTEDKVLGETRTLYDGQAFEATPTRGLVTQTQTMSAWNNGTPTFVSTGRNTYDVHGRIVTASDALDAKTTISFTPATDGPVTSAVSTNPLLQKTTNTFEPAWGTTTATVDQNDKRVDTEYDSLGRLRKVWKPGRAKGTDNPNLKYDYDINADKPSVVATSGLNAAGDYVTAYTLYDGLLRQRQTQSPSPTGGRTVTESFYDSAGRSVLSFGAYHADGNPGGTLLATTDRAFVPKQTRTVYDGVGRVVANVFQPFGTERWRSSAAYGGDRVDTTPPSGGTATATVVDARGRTVEQRQYHGTTPTPYTAGSWDATRYTFDSHGYQSKIVDTAGNDWTYRYDARGRALETDDPDHGVTTYTYDNAGNVLTSKDARGKTIAYLYDSLGRKRATYDDKVGGTMRAQWIYDTVAVGKLSQSTRFVGSAAYQTKVLDYTDDYLPGNTQVIIPDSETGLGGTYNYNATYNPDGSTKSISVPGTNSNLQAETLTYGYNSLGQPITLDSLYAGTNQPYVVGTDYNALGELDQVKYRTGTGEGGRVYTKYTREPDTGRLTGIRTDRDTVAPYVLTDTTYQYDDAGNIIKAADTAPEATDDTQCFTYDNLLRLTQAWTPENGDCAAAPSVSLLGGPAPYWQSWEFDATGNRTKEVVHSASGDATTSYAYPAAGSTTARPHAVTGTTGAHTGSYTYDGSGNMLTRPTATSGTQTLTWDPEGHLNTAADSTGTTTYIYDADGNRLVQRDPTGRTLYLPGQEIRYTNSSAAVSCTRYYSYLGGTVGSRTNTGLTWLSPDNQGTAGVAVSASDQGATTRRQNPYGTPRGTAAGAWPNNRGFIGGVIDNTGLIHLGAREYDPSTGRFVSPDPVQDLTDPQQWNGYAYANNSPITLSDPSGLLVDTGNGSGNGERYNPVSRKTVNTSTTSGVTATSHRRLNNGTTVTTYSSGRKEINGVEIRAGGPDIDALAAGVDRAKLDYIGTPCYKRCDSETFDLIFYACAWKYTECGDGYTWKAETDRTIQGCIDYGCPWREFGGGGVGMTEEFKAAGLKARADWRAKSKFSEVDETPGKNSLTSKCKSFSADTKVLMADGSIKEFANLEVGDEVLATDPESGKQGPRRIEAVWVHNDDLYQLTVGGAPIVTTEDHPFWNETDQKWEEVQDLDRGDLVRTPTGVARVGELDLAAHRYAKAYNLTIADIHTYYVIAGNTPVLVHNEGEGRGPWGNAHPWTGGDFPIGGARDAPGPKGGIYYRTNDQGAITNYAVYDEDGMILRRVDLTGNTHRGVETPHMQPWTYNENKKTGGKFPKETGEAFPGVGPEGEPPFGC</sequence>